<keyword evidence="3 5" id="KW-1133">Transmembrane helix</keyword>
<evidence type="ECO:0000313" key="8">
    <source>
        <dbReference type="Proteomes" id="UP001516400"/>
    </source>
</evidence>
<dbReference type="CDD" id="cd17317">
    <property type="entry name" value="MFS_SLC22"/>
    <property type="match status" value="1"/>
</dbReference>
<feature type="transmembrane region" description="Helical" evidence="5">
    <location>
        <begin position="455"/>
        <end position="473"/>
    </location>
</feature>
<feature type="transmembrane region" description="Helical" evidence="5">
    <location>
        <begin position="161"/>
        <end position="182"/>
    </location>
</feature>
<feature type="transmembrane region" description="Helical" evidence="5">
    <location>
        <begin position="34"/>
        <end position="52"/>
    </location>
</feature>
<evidence type="ECO:0000256" key="5">
    <source>
        <dbReference type="SAM" id="Phobius"/>
    </source>
</evidence>
<feature type="transmembrane region" description="Helical" evidence="5">
    <location>
        <begin position="220"/>
        <end position="238"/>
    </location>
</feature>
<feature type="transmembrane region" description="Helical" evidence="5">
    <location>
        <begin position="367"/>
        <end position="386"/>
    </location>
</feature>
<dbReference type="GO" id="GO:0016020">
    <property type="term" value="C:membrane"/>
    <property type="evidence" value="ECO:0007669"/>
    <property type="project" value="UniProtKB-SubCell"/>
</dbReference>
<keyword evidence="4 5" id="KW-0472">Membrane</keyword>
<proteinExistence type="predicted"/>
<dbReference type="AlphaFoldDB" id="A0ABD2NFW0"/>
<feature type="transmembrane region" description="Helical" evidence="5">
    <location>
        <begin position="103"/>
        <end position="123"/>
    </location>
</feature>
<gene>
    <name evidence="7" type="ORF">HHI36_012704</name>
</gene>
<dbReference type="SUPFAM" id="SSF103473">
    <property type="entry name" value="MFS general substrate transporter"/>
    <property type="match status" value="1"/>
</dbReference>
<dbReference type="PROSITE" id="PS50850">
    <property type="entry name" value="MFS"/>
    <property type="match status" value="1"/>
</dbReference>
<feature type="transmembrane region" description="Helical" evidence="5">
    <location>
        <begin position="308"/>
        <end position="332"/>
    </location>
</feature>
<comment type="caution">
    <text evidence="7">The sequence shown here is derived from an EMBL/GenBank/DDBJ whole genome shotgun (WGS) entry which is preliminary data.</text>
</comment>
<evidence type="ECO:0000313" key="7">
    <source>
        <dbReference type="EMBL" id="KAL3277354.1"/>
    </source>
</evidence>
<dbReference type="Proteomes" id="UP001516400">
    <property type="component" value="Unassembled WGS sequence"/>
</dbReference>
<reference evidence="7 8" key="1">
    <citation type="journal article" date="2021" name="BMC Biol.">
        <title>Horizontally acquired antibacterial genes associated with adaptive radiation of ladybird beetles.</title>
        <authorList>
            <person name="Li H.S."/>
            <person name="Tang X.F."/>
            <person name="Huang Y.H."/>
            <person name="Xu Z.Y."/>
            <person name="Chen M.L."/>
            <person name="Du X.Y."/>
            <person name="Qiu B.Y."/>
            <person name="Chen P.T."/>
            <person name="Zhang W."/>
            <person name="Slipinski A."/>
            <person name="Escalona H.E."/>
            <person name="Waterhouse R.M."/>
            <person name="Zwick A."/>
            <person name="Pang H."/>
        </authorList>
    </citation>
    <scope>NUCLEOTIDE SEQUENCE [LARGE SCALE GENOMIC DNA]</scope>
    <source>
        <strain evidence="7">SYSU2018</strain>
    </source>
</reference>
<feature type="transmembrane region" description="Helical" evidence="5">
    <location>
        <begin position="392"/>
        <end position="415"/>
    </location>
</feature>
<dbReference type="InterPro" id="IPR005829">
    <property type="entry name" value="Sugar_transporter_CS"/>
</dbReference>
<protein>
    <recommendedName>
        <fullName evidence="6">Major facilitator superfamily (MFS) profile domain-containing protein</fullName>
    </recommendedName>
</protein>
<keyword evidence="2 5" id="KW-0812">Transmembrane</keyword>
<dbReference type="InterPro" id="IPR005828">
    <property type="entry name" value="MFS_sugar_transport-like"/>
</dbReference>
<organism evidence="7 8">
    <name type="scientific">Cryptolaemus montrouzieri</name>
    <dbReference type="NCBI Taxonomy" id="559131"/>
    <lineage>
        <taxon>Eukaryota</taxon>
        <taxon>Metazoa</taxon>
        <taxon>Ecdysozoa</taxon>
        <taxon>Arthropoda</taxon>
        <taxon>Hexapoda</taxon>
        <taxon>Insecta</taxon>
        <taxon>Pterygota</taxon>
        <taxon>Neoptera</taxon>
        <taxon>Endopterygota</taxon>
        <taxon>Coleoptera</taxon>
        <taxon>Polyphaga</taxon>
        <taxon>Cucujiformia</taxon>
        <taxon>Coccinelloidea</taxon>
        <taxon>Coccinellidae</taxon>
        <taxon>Scymninae</taxon>
        <taxon>Scymnini</taxon>
        <taxon>Cryptolaemus</taxon>
    </lineage>
</organism>
<keyword evidence="8" id="KW-1185">Reference proteome</keyword>
<dbReference type="InterPro" id="IPR036259">
    <property type="entry name" value="MFS_trans_sf"/>
</dbReference>
<feature type="domain" description="Major facilitator superfamily (MFS) profile" evidence="6">
    <location>
        <begin position="36"/>
        <end position="480"/>
    </location>
</feature>
<dbReference type="PROSITE" id="PS00216">
    <property type="entry name" value="SUGAR_TRANSPORT_1"/>
    <property type="match status" value="1"/>
</dbReference>
<evidence type="ECO:0000256" key="3">
    <source>
        <dbReference type="ARBA" id="ARBA00022989"/>
    </source>
</evidence>
<accession>A0ABD2NFW0</accession>
<feature type="transmembrane region" description="Helical" evidence="5">
    <location>
        <begin position="427"/>
        <end position="449"/>
    </location>
</feature>
<feature type="transmembrane region" description="Helical" evidence="5">
    <location>
        <begin position="338"/>
        <end position="360"/>
    </location>
</feature>
<dbReference type="InterPro" id="IPR020846">
    <property type="entry name" value="MFS_dom"/>
</dbReference>
<feature type="transmembrane region" description="Helical" evidence="5">
    <location>
        <begin position="135"/>
        <end position="155"/>
    </location>
</feature>
<name>A0ABD2NFW0_9CUCU</name>
<evidence type="ECO:0000256" key="2">
    <source>
        <dbReference type="ARBA" id="ARBA00022692"/>
    </source>
</evidence>
<comment type="subcellular location">
    <subcellularLocation>
        <location evidence="1">Membrane</location>
        <topology evidence="1">Multi-pass membrane protein</topology>
    </subcellularLocation>
</comment>
<sequence length="512" mass="56477">MNFFSEKFTMTAVAGSGKDDVVEKSIGNLGKWQIWVCLAIFLVKFPVAWHQLNIVFEAPPAEFFCANNKTDRCFSKCSDHVFNRTIFSETLITQFDLVCGKSYLAHMAQLITMLGILFGNLTFGYLSDRYGRKNPLVWAVILQLISGIGAAIMPWLPLVLIMRFLSSMATGGTMVTSFVLVMELIGTKWRTSIGILYQIPFDLGHLSLALFGFLIRDWRYLQIAISAPSMILLAYYWILPESPRWLMTVGRIEESVQVLEKAAKCNQLPTTSIREDVNTFIQKSDVKKNNEGHGGNAMDLVRTPVIRIYTICICFNWLVCGLCFFGVAQYIGQLGGNIFINVAISGVIQIPGTFFALWALEAWGRRNSLILSNVVAGLAVLLIGVASDDPAWVKPALSFIGILGLAVSFPTVYIYSGELFPTLIRNIGVGTSSMCARIGSMAAPFIAGLAPVSPWAPTLIFGIVPLIGAVLCLKLPETLNCRLPDTIEEAEKYAKEKKPLSGTANEMFDGRE</sequence>
<dbReference type="Gene3D" id="1.20.1250.20">
    <property type="entry name" value="MFS general substrate transporter like domains"/>
    <property type="match status" value="1"/>
</dbReference>
<dbReference type="EMBL" id="JABFTP020000103">
    <property type="protein sequence ID" value="KAL3277354.1"/>
    <property type="molecule type" value="Genomic_DNA"/>
</dbReference>
<evidence type="ECO:0000256" key="4">
    <source>
        <dbReference type="ARBA" id="ARBA00023136"/>
    </source>
</evidence>
<dbReference type="Pfam" id="PF00083">
    <property type="entry name" value="Sugar_tr"/>
    <property type="match status" value="1"/>
</dbReference>
<feature type="transmembrane region" description="Helical" evidence="5">
    <location>
        <begin position="194"/>
        <end position="214"/>
    </location>
</feature>
<evidence type="ECO:0000259" key="6">
    <source>
        <dbReference type="PROSITE" id="PS50850"/>
    </source>
</evidence>
<dbReference type="PANTHER" id="PTHR24064">
    <property type="entry name" value="SOLUTE CARRIER FAMILY 22 MEMBER"/>
    <property type="match status" value="1"/>
</dbReference>
<evidence type="ECO:0000256" key="1">
    <source>
        <dbReference type="ARBA" id="ARBA00004141"/>
    </source>
</evidence>